<dbReference type="EMBL" id="JAACJL010000016">
    <property type="protein sequence ID" value="KAF4619141.1"/>
    <property type="molecule type" value="Genomic_DNA"/>
</dbReference>
<name>A0A8H4QXS4_9AGAR</name>
<proteinExistence type="predicted"/>
<protein>
    <recommendedName>
        <fullName evidence="1">Thioredoxin-like fold domain-containing protein</fullName>
    </recommendedName>
</protein>
<dbReference type="Proteomes" id="UP000521872">
    <property type="component" value="Unassembled WGS sequence"/>
</dbReference>
<sequence length="205" mass="23242">MALQPSLRPQIILGHPDAPHTLDIFLDYVCPYSAKIAFKLDKILKPLLLPAGPYEGKFKVIYRFQVQPWHAMSTLTNEAGLAALRVSPRNFWAFSLALFRRQEEFFDIPTQDLTPRQVRDKLAHVAAEVLPTESIDAFKDLLTFKSSANGGNAVTDDLKYNVKFSRQNGIHVSPTVLWDGLVQNQVSSSWENEEWVDFLSKNVKV</sequence>
<dbReference type="SUPFAM" id="SSF52833">
    <property type="entry name" value="Thioredoxin-like"/>
    <property type="match status" value="1"/>
</dbReference>
<dbReference type="InterPro" id="IPR036249">
    <property type="entry name" value="Thioredoxin-like_sf"/>
</dbReference>
<dbReference type="PANTHER" id="PTHR33875:SF2">
    <property type="entry name" value="ACR183CP"/>
    <property type="match status" value="1"/>
</dbReference>
<feature type="domain" description="Thioredoxin-like fold" evidence="1">
    <location>
        <begin position="9"/>
        <end position="189"/>
    </location>
</feature>
<organism evidence="2 3">
    <name type="scientific">Agrocybe pediades</name>
    <dbReference type="NCBI Taxonomy" id="84607"/>
    <lineage>
        <taxon>Eukaryota</taxon>
        <taxon>Fungi</taxon>
        <taxon>Dikarya</taxon>
        <taxon>Basidiomycota</taxon>
        <taxon>Agaricomycotina</taxon>
        <taxon>Agaricomycetes</taxon>
        <taxon>Agaricomycetidae</taxon>
        <taxon>Agaricales</taxon>
        <taxon>Agaricineae</taxon>
        <taxon>Strophariaceae</taxon>
        <taxon>Agrocybe</taxon>
    </lineage>
</organism>
<dbReference type="InterPro" id="IPR012336">
    <property type="entry name" value="Thioredoxin-like_fold"/>
</dbReference>
<evidence type="ECO:0000313" key="2">
    <source>
        <dbReference type="EMBL" id="KAF4619141.1"/>
    </source>
</evidence>
<dbReference type="PANTHER" id="PTHR33875">
    <property type="entry name" value="OS09G0542200 PROTEIN"/>
    <property type="match status" value="1"/>
</dbReference>
<comment type="caution">
    <text evidence="2">The sequence shown here is derived from an EMBL/GenBank/DDBJ whole genome shotgun (WGS) entry which is preliminary data.</text>
</comment>
<dbReference type="CDD" id="cd02972">
    <property type="entry name" value="DsbA_family"/>
    <property type="match status" value="1"/>
</dbReference>
<accession>A0A8H4QXS4</accession>
<evidence type="ECO:0000259" key="1">
    <source>
        <dbReference type="Pfam" id="PF13462"/>
    </source>
</evidence>
<dbReference type="AlphaFoldDB" id="A0A8H4QXS4"/>
<reference evidence="2 3" key="1">
    <citation type="submission" date="2019-12" db="EMBL/GenBank/DDBJ databases">
        <authorList>
            <person name="Floudas D."/>
            <person name="Bentzer J."/>
            <person name="Ahren D."/>
            <person name="Johansson T."/>
            <person name="Persson P."/>
            <person name="Tunlid A."/>
        </authorList>
    </citation>
    <scope>NUCLEOTIDE SEQUENCE [LARGE SCALE GENOMIC DNA]</scope>
    <source>
        <strain evidence="2 3">CBS 102.39</strain>
    </source>
</reference>
<keyword evidence="3" id="KW-1185">Reference proteome</keyword>
<dbReference type="Pfam" id="PF13462">
    <property type="entry name" value="Thioredoxin_4"/>
    <property type="match status" value="1"/>
</dbReference>
<dbReference type="Gene3D" id="3.40.30.10">
    <property type="entry name" value="Glutaredoxin"/>
    <property type="match status" value="1"/>
</dbReference>
<gene>
    <name evidence="2" type="ORF">D9613_004933</name>
</gene>
<evidence type="ECO:0000313" key="3">
    <source>
        <dbReference type="Proteomes" id="UP000521872"/>
    </source>
</evidence>